<protein>
    <submittedName>
        <fullName evidence="1">Uncharacterized protein</fullName>
    </submittedName>
</protein>
<accession>G2Y1L2</accession>
<evidence type="ECO:0000313" key="2">
    <source>
        <dbReference type="Proteomes" id="UP000008177"/>
    </source>
</evidence>
<dbReference type="HOGENOM" id="CLU_3319949_0_0_1"/>
<dbReference type="InParanoid" id="G2Y1L2"/>
<dbReference type="Proteomes" id="UP000008177">
    <property type="component" value="Unplaced contigs"/>
</dbReference>
<organism evidence="1 2">
    <name type="scientific">Botryotinia fuckeliana (strain T4)</name>
    <name type="common">Noble rot fungus</name>
    <name type="synonym">Botrytis cinerea</name>
    <dbReference type="NCBI Taxonomy" id="999810"/>
    <lineage>
        <taxon>Eukaryota</taxon>
        <taxon>Fungi</taxon>
        <taxon>Dikarya</taxon>
        <taxon>Ascomycota</taxon>
        <taxon>Pezizomycotina</taxon>
        <taxon>Leotiomycetes</taxon>
        <taxon>Helotiales</taxon>
        <taxon>Sclerotiniaceae</taxon>
        <taxon>Botrytis</taxon>
    </lineage>
</organism>
<dbReference type="AlphaFoldDB" id="G2Y1L2"/>
<proteinExistence type="predicted"/>
<gene>
    <name evidence="1" type="ORF">BofuT4_uP041630.1</name>
</gene>
<sequence>MTSSNYFGVSGPFLAQQMGPSKLSMFLSTCKGESRLFKL</sequence>
<reference evidence="2" key="1">
    <citation type="journal article" date="2011" name="PLoS Genet.">
        <title>Genomic analysis of the necrotrophic fungal pathogens Sclerotinia sclerotiorum and Botrytis cinerea.</title>
        <authorList>
            <person name="Amselem J."/>
            <person name="Cuomo C.A."/>
            <person name="van Kan J.A."/>
            <person name="Viaud M."/>
            <person name="Benito E.P."/>
            <person name="Couloux A."/>
            <person name="Coutinho P.M."/>
            <person name="de Vries R.P."/>
            <person name="Dyer P.S."/>
            <person name="Fillinger S."/>
            <person name="Fournier E."/>
            <person name="Gout L."/>
            <person name="Hahn M."/>
            <person name="Kohn L."/>
            <person name="Lapalu N."/>
            <person name="Plummer K.M."/>
            <person name="Pradier J.M."/>
            <person name="Quevillon E."/>
            <person name="Sharon A."/>
            <person name="Simon A."/>
            <person name="ten Have A."/>
            <person name="Tudzynski B."/>
            <person name="Tudzynski P."/>
            <person name="Wincker P."/>
            <person name="Andrew M."/>
            <person name="Anthouard V."/>
            <person name="Beever R.E."/>
            <person name="Beffa R."/>
            <person name="Benoit I."/>
            <person name="Bouzid O."/>
            <person name="Brault B."/>
            <person name="Chen Z."/>
            <person name="Choquer M."/>
            <person name="Collemare J."/>
            <person name="Cotton P."/>
            <person name="Danchin E.G."/>
            <person name="Da Silva C."/>
            <person name="Gautier A."/>
            <person name="Giraud C."/>
            <person name="Giraud T."/>
            <person name="Gonzalez C."/>
            <person name="Grossetete S."/>
            <person name="Guldener U."/>
            <person name="Henrissat B."/>
            <person name="Howlett B.J."/>
            <person name="Kodira C."/>
            <person name="Kretschmer M."/>
            <person name="Lappartient A."/>
            <person name="Leroch M."/>
            <person name="Levis C."/>
            <person name="Mauceli E."/>
            <person name="Neuveglise C."/>
            <person name="Oeser B."/>
            <person name="Pearson M."/>
            <person name="Poulain J."/>
            <person name="Poussereau N."/>
            <person name="Quesneville H."/>
            <person name="Rascle C."/>
            <person name="Schumacher J."/>
            <person name="Segurens B."/>
            <person name="Sexton A."/>
            <person name="Silva E."/>
            <person name="Sirven C."/>
            <person name="Soanes D.M."/>
            <person name="Talbot N.J."/>
            <person name="Templeton M."/>
            <person name="Yandava C."/>
            <person name="Yarden O."/>
            <person name="Zeng Q."/>
            <person name="Rollins J.A."/>
            <person name="Lebrun M.H."/>
            <person name="Dickman M."/>
        </authorList>
    </citation>
    <scope>NUCLEOTIDE SEQUENCE [LARGE SCALE GENOMIC DNA]</scope>
    <source>
        <strain evidence="2">T4</strain>
    </source>
</reference>
<dbReference type="EMBL" id="FQ790282">
    <property type="protein sequence ID" value="CCD46552.1"/>
    <property type="molecule type" value="Genomic_DNA"/>
</dbReference>
<evidence type="ECO:0000313" key="1">
    <source>
        <dbReference type="EMBL" id="CCD46552.1"/>
    </source>
</evidence>
<name>G2Y1L2_BOTF4</name>